<dbReference type="OrthoDB" id="1916924at2759"/>
<feature type="domain" description="FLZ-type" evidence="5">
    <location>
        <begin position="23"/>
        <end position="67"/>
    </location>
</feature>
<comment type="caution">
    <text evidence="6">The sequence shown here is derived from an EMBL/GenBank/DDBJ whole genome shotgun (WGS) entry which is preliminary data.</text>
</comment>
<dbReference type="InterPro" id="IPR007650">
    <property type="entry name" value="Zf-FLZ_dom"/>
</dbReference>
<evidence type="ECO:0000259" key="5">
    <source>
        <dbReference type="PROSITE" id="PS51795"/>
    </source>
</evidence>
<keyword evidence="2" id="KW-0479">Metal-binding</keyword>
<evidence type="ECO:0000256" key="2">
    <source>
        <dbReference type="ARBA" id="ARBA00022723"/>
    </source>
</evidence>
<feature type="zinc finger region" description="FLZ-type" evidence="3">
    <location>
        <begin position="109"/>
        <end position="153"/>
    </location>
</feature>
<name>A0A1E5URH1_9POAL</name>
<evidence type="ECO:0000313" key="7">
    <source>
        <dbReference type="Proteomes" id="UP000095767"/>
    </source>
</evidence>
<keyword evidence="7" id="KW-1185">Reference proteome</keyword>
<proteinExistence type="inferred from homology"/>
<evidence type="ECO:0000256" key="1">
    <source>
        <dbReference type="ARBA" id="ARBA00009374"/>
    </source>
</evidence>
<feature type="compositionally biased region" description="Low complexity" evidence="4">
    <location>
        <begin position="153"/>
        <end position="166"/>
    </location>
</feature>
<dbReference type="PANTHER" id="PTHR46057:SF5">
    <property type="entry name" value="OS04G0586000 PROTEIN"/>
    <property type="match status" value="1"/>
</dbReference>
<evidence type="ECO:0000256" key="3">
    <source>
        <dbReference type="PROSITE-ProRule" id="PRU01131"/>
    </source>
</evidence>
<protein>
    <recommendedName>
        <fullName evidence="5">FLZ-type domain-containing protein</fullName>
    </recommendedName>
</protein>
<sequence>MAAAHLACAFFFDAEPASEPNVAALDACALCAKPLGRDSDIFMYRGDTPFCSENCRYEQMQLDAIRARQAARSGGRRHQYSSGTEIRKLLRMASAFFFDAEPLCEPSVAALDACALCAMPLGRDSDIFMYRGDTPFCSEECRDEQMQLDAIRARQTARSAARRQQQYLSRTESRHQESRKQPRALEVLPPPPPGQNEAQPGALSRPRLDNPSVPCLHVGPPHLTAKGMAHYSNPVSVDAYGDLEAGFSGHSAAPLKPAASPRRPGRMFCDPCDDADELHGHHHYLDICFRCRKLLSGNRDIFMYRGDMPFCSEECRQEQIEIDEAREQRSKQTGRAEQQRQRQQKQSPQRIPIWAW</sequence>
<dbReference type="Proteomes" id="UP000095767">
    <property type="component" value="Unassembled WGS sequence"/>
</dbReference>
<feature type="region of interest" description="Disordered" evidence="4">
    <location>
        <begin position="323"/>
        <end position="356"/>
    </location>
</feature>
<dbReference type="Pfam" id="PF04570">
    <property type="entry name" value="zf-FLZ"/>
    <property type="match status" value="3"/>
</dbReference>
<gene>
    <name evidence="6" type="ORF">BAE44_0023480</name>
</gene>
<feature type="zinc finger region" description="FLZ-type" evidence="3">
    <location>
        <begin position="23"/>
        <end position="67"/>
    </location>
</feature>
<feature type="compositionally biased region" description="Basic and acidic residues" evidence="4">
    <location>
        <begin position="171"/>
        <end position="180"/>
    </location>
</feature>
<evidence type="ECO:0000313" key="6">
    <source>
        <dbReference type="EMBL" id="OEL15499.1"/>
    </source>
</evidence>
<evidence type="ECO:0000256" key="4">
    <source>
        <dbReference type="SAM" id="MobiDB-lite"/>
    </source>
</evidence>
<dbReference type="STRING" id="888268.A0A1E5URH1"/>
<dbReference type="PROSITE" id="PS51795">
    <property type="entry name" value="ZF_FLZ"/>
    <property type="match status" value="3"/>
</dbReference>
<reference evidence="6 7" key="1">
    <citation type="submission" date="2016-09" db="EMBL/GenBank/DDBJ databases">
        <title>The draft genome of Dichanthelium oligosanthes: A C3 panicoid grass species.</title>
        <authorList>
            <person name="Studer A.J."/>
            <person name="Schnable J.C."/>
            <person name="Brutnell T.P."/>
        </authorList>
    </citation>
    <scope>NUCLEOTIDE SEQUENCE [LARGE SCALE GENOMIC DNA]</scope>
    <source>
        <strain evidence="7">cv. Kellogg 1175</strain>
        <tissue evidence="6">Leaf</tissue>
    </source>
</reference>
<dbReference type="GO" id="GO:0046872">
    <property type="term" value="F:metal ion binding"/>
    <property type="evidence" value="ECO:0007669"/>
    <property type="project" value="UniProtKB-KW"/>
</dbReference>
<dbReference type="EMBL" id="LWDX02066552">
    <property type="protein sequence ID" value="OEL15499.1"/>
    <property type="molecule type" value="Genomic_DNA"/>
</dbReference>
<feature type="domain" description="FLZ-type" evidence="5">
    <location>
        <begin position="283"/>
        <end position="327"/>
    </location>
</feature>
<comment type="similarity">
    <text evidence="1">Belongs to the FLZ family.</text>
</comment>
<dbReference type="PANTHER" id="PTHR46057">
    <property type="entry name" value="FCS-LIKE ZINC FINGER 1-RELATED"/>
    <property type="match status" value="1"/>
</dbReference>
<feature type="domain" description="FLZ-type" evidence="5">
    <location>
        <begin position="109"/>
        <end position="153"/>
    </location>
</feature>
<dbReference type="InterPro" id="IPR044533">
    <property type="entry name" value="FLZ1/2/3"/>
</dbReference>
<feature type="region of interest" description="Disordered" evidence="4">
    <location>
        <begin position="152"/>
        <end position="216"/>
    </location>
</feature>
<feature type="zinc finger region" description="FLZ-type" evidence="3">
    <location>
        <begin position="283"/>
        <end position="327"/>
    </location>
</feature>
<dbReference type="AlphaFoldDB" id="A0A1E5URH1"/>
<organism evidence="6 7">
    <name type="scientific">Dichanthelium oligosanthes</name>
    <dbReference type="NCBI Taxonomy" id="888268"/>
    <lineage>
        <taxon>Eukaryota</taxon>
        <taxon>Viridiplantae</taxon>
        <taxon>Streptophyta</taxon>
        <taxon>Embryophyta</taxon>
        <taxon>Tracheophyta</taxon>
        <taxon>Spermatophyta</taxon>
        <taxon>Magnoliopsida</taxon>
        <taxon>Liliopsida</taxon>
        <taxon>Poales</taxon>
        <taxon>Poaceae</taxon>
        <taxon>PACMAD clade</taxon>
        <taxon>Panicoideae</taxon>
        <taxon>Panicodae</taxon>
        <taxon>Paniceae</taxon>
        <taxon>Dichantheliinae</taxon>
        <taxon>Dichanthelium</taxon>
    </lineage>
</organism>
<accession>A0A1E5URH1</accession>